<sequence>MSSGKLEEDRMSNLTERPIFRSAGEAKKTPSGTREHLCTSLSWSRTSRDGCAPSIYVKLAASKVQVTVNAESQTTAPQKSTMFLASSVEDSKCVARETSGPICIDAHTRKEPTESASLAPTSEVLSSGLYATAVEGPATQAMKSEVSEEAPTFKNEENGEVDLLPPTEGAAQTENRLDDAQGEVAILPDLLVVSKQASGPHYVENMETALNLGPAAEHSASRQLVRSPPPEVQAGAVESPPSSVPVAIISGNCLLLIAACLLILLFVIAVIAAIVTRQDGARETTEHTSCSFVTTTRSKAPAVSGVYLCKTEACLREGAYLNSLLSGDIRPCTNFYQYVCERWLPERAAANATSKTFGSRDTIIEAQMETKFVKSVTSNPEYVRPVQALLQACNDRPLASSAMTELRKLFHQWNMDEWPLPPYATRSREDVWILAGDLLRDLGLAAIVDVFSARDPSDDRGILVAVDSPEPLYFPRGDVAGSQIVRAALKEVLHLFDVVDALSVDRFASDVIRVFGVLETLYQPVIHDEAEVLHLSEIDAGFGKLIKRATRGNKTTAEHQENARVLVLDPKFTNALPGYLGLVPTPAILNYLIFRAFVRLAAFLPDSMSSLRRLSYVESAGRFEKPEVLSLCLRTLERAAPICFLRALAQPPSSMAALRRHWLSDLESVLHRALPRIRWLDALSRAAVAERLRLLRIDASFIGSPKSAGPCAAADVRVLRAPMTALVEIFRRRPLQSITSWWRRALPLSTWPSLDLPSGYLVHLPPGLINDSVPANGSLLFAFHLARVAVRLYAAMMPILYAGSLYDRSLPLTDMSESRTRTLLACLDLGEWHQWAAPLGSNRDSWLRRWLLDQTLALELALLSFRKLSAADRVWELDTRFANLAEVTSTQLFFVYYALDHCERRDAEEAGNEHAHRELLLRRRLPSSAMVNLPLRNMPAFAKAFECVPGDYLRANWSCLLFQQ</sequence>
<evidence type="ECO:0000256" key="3">
    <source>
        <dbReference type="ARBA" id="ARBA00022670"/>
    </source>
</evidence>
<dbReference type="GO" id="GO:0005886">
    <property type="term" value="C:plasma membrane"/>
    <property type="evidence" value="ECO:0007669"/>
    <property type="project" value="TreeGrafter"/>
</dbReference>
<evidence type="ECO:0000259" key="10">
    <source>
        <dbReference type="Pfam" id="PF01431"/>
    </source>
</evidence>
<dbReference type="GO" id="GO:0016485">
    <property type="term" value="P:protein processing"/>
    <property type="evidence" value="ECO:0007669"/>
    <property type="project" value="TreeGrafter"/>
</dbReference>
<evidence type="ECO:0008006" key="14">
    <source>
        <dbReference type="Google" id="ProtNLM"/>
    </source>
</evidence>
<evidence type="ECO:0000256" key="5">
    <source>
        <dbReference type="ARBA" id="ARBA00022801"/>
    </source>
</evidence>
<keyword evidence="9" id="KW-0472">Membrane</keyword>
<keyword evidence="9" id="KW-1133">Transmembrane helix</keyword>
<reference evidence="12" key="1">
    <citation type="journal article" date="2020" name="Cell">
        <title>Large-Scale Comparative Analyses of Tick Genomes Elucidate Their Genetic Diversity and Vector Capacities.</title>
        <authorList>
            <consortium name="Tick Genome and Microbiome Consortium (TIGMIC)"/>
            <person name="Jia N."/>
            <person name="Wang J."/>
            <person name="Shi W."/>
            <person name="Du L."/>
            <person name="Sun Y."/>
            <person name="Zhan W."/>
            <person name="Jiang J.F."/>
            <person name="Wang Q."/>
            <person name="Zhang B."/>
            <person name="Ji P."/>
            <person name="Bell-Sakyi L."/>
            <person name="Cui X.M."/>
            <person name="Yuan T.T."/>
            <person name="Jiang B.G."/>
            <person name="Yang W.F."/>
            <person name="Lam T.T."/>
            <person name="Chang Q.C."/>
            <person name="Ding S.J."/>
            <person name="Wang X.J."/>
            <person name="Zhu J.G."/>
            <person name="Ruan X.D."/>
            <person name="Zhao L."/>
            <person name="Wei J.T."/>
            <person name="Ye R.Z."/>
            <person name="Que T.C."/>
            <person name="Du C.H."/>
            <person name="Zhou Y.H."/>
            <person name="Cheng J.X."/>
            <person name="Dai P.F."/>
            <person name="Guo W.B."/>
            <person name="Han X.H."/>
            <person name="Huang E.J."/>
            <person name="Li L.F."/>
            <person name="Wei W."/>
            <person name="Gao Y.C."/>
            <person name="Liu J.Z."/>
            <person name="Shao H.Z."/>
            <person name="Wang X."/>
            <person name="Wang C.C."/>
            <person name="Yang T.C."/>
            <person name="Huo Q.B."/>
            <person name="Li W."/>
            <person name="Chen H.Y."/>
            <person name="Chen S.E."/>
            <person name="Zhou L.G."/>
            <person name="Ni X.B."/>
            <person name="Tian J.H."/>
            <person name="Sheng Y."/>
            <person name="Liu T."/>
            <person name="Pan Y.S."/>
            <person name="Xia L.Y."/>
            <person name="Li J."/>
            <person name="Zhao F."/>
            <person name="Cao W.C."/>
        </authorList>
    </citation>
    <scope>NUCLEOTIDE SEQUENCE</scope>
    <source>
        <strain evidence="12">Rmic-2018</strain>
    </source>
</reference>
<dbReference type="PROSITE" id="PS51885">
    <property type="entry name" value="NEPRILYSIN"/>
    <property type="match status" value="1"/>
</dbReference>
<evidence type="ECO:0000256" key="4">
    <source>
        <dbReference type="ARBA" id="ARBA00022723"/>
    </source>
</evidence>
<dbReference type="GO" id="GO:0004222">
    <property type="term" value="F:metalloendopeptidase activity"/>
    <property type="evidence" value="ECO:0007669"/>
    <property type="project" value="InterPro"/>
</dbReference>
<dbReference type="GO" id="GO:0046872">
    <property type="term" value="F:metal ion binding"/>
    <property type="evidence" value="ECO:0007669"/>
    <property type="project" value="UniProtKB-KW"/>
</dbReference>
<evidence type="ECO:0000256" key="1">
    <source>
        <dbReference type="ARBA" id="ARBA00001947"/>
    </source>
</evidence>
<dbReference type="Proteomes" id="UP000821866">
    <property type="component" value="Chromosome 9"/>
</dbReference>
<feature type="region of interest" description="Disordered" evidence="8">
    <location>
        <begin position="1"/>
        <end position="46"/>
    </location>
</feature>
<proteinExistence type="inferred from homology"/>
<dbReference type="Gene3D" id="3.40.390.10">
    <property type="entry name" value="Collagenase (Catalytic Domain)"/>
    <property type="match status" value="2"/>
</dbReference>
<dbReference type="InterPro" id="IPR008753">
    <property type="entry name" value="Peptidase_M13_N"/>
</dbReference>
<feature type="domain" description="Peptidase M13 N-terminal" evidence="11">
    <location>
        <begin position="331"/>
        <end position="695"/>
    </location>
</feature>
<evidence type="ECO:0000313" key="12">
    <source>
        <dbReference type="EMBL" id="KAH8010204.1"/>
    </source>
</evidence>
<gene>
    <name evidence="12" type="ORF">HPB51_026256</name>
</gene>
<feature type="transmembrane region" description="Helical" evidence="9">
    <location>
        <begin position="254"/>
        <end position="275"/>
    </location>
</feature>
<keyword evidence="5" id="KW-0378">Hydrolase</keyword>
<dbReference type="PANTHER" id="PTHR11733:SF241">
    <property type="entry name" value="GH26575P-RELATED"/>
    <property type="match status" value="1"/>
</dbReference>
<dbReference type="PANTHER" id="PTHR11733">
    <property type="entry name" value="ZINC METALLOPROTEASE FAMILY M13 NEPRILYSIN-RELATED"/>
    <property type="match status" value="1"/>
</dbReference>
<evidence type="ECO:0000256" key="6">
    <source>
        <dbReference type="ARBA" id="ARBA00022833"/>
    </source>
</evidence>
<evidence type="ECO:0000256" key="9">
    <source>
        <dbReference type="SAM" id="Phobius"/>
    </source>
</evidence>
<dbReference type="InterPro" id="IPR000718">
    <property type="entry name" value="Peptidase_M13"/>
</dbReference>
<comment type="cofactor">
    <cofactor evidence="1">
        <name>Zn(2+)</name>
        <dbReference type="ChEBI" id="CHEBI:29105"/>
    </cofactor>
</comment>
<name>A0A9J6D7W1_RHIMP</name>
<dbReference type="InterPro" id="IPR024079">
    <property type="entry name" value="MetalloPept_cat_dom_sf"/>
</dbReference>
<protein>
    <recommendedName>
        <fullName evidence="14">M13 family peptidase</fullName>
    </recommendedName>
</protein>
<dbReference type="VEuPathDB" id="VectorBase:LOC119172593"/>
<dbReference type="InterPro" id="IPR042089">
    <property type="entry name" value="Peptidase_M13_dom_2"/>
</dbReference>
<evidence type="ECO:0000259" key="11">
    <source>
        <dbReference type="Pfam" id="PF05649"/>
    </source>
</evidence>
<evidence type="ECO:0000256" key="8">
    <source>
        <dbReference type="SAM" id="MobiDB-lite"/>
    </source>
</evidence>
<dbReference type="SUPFAM" id="SSF55486">
    <property type="entry name" value="Metalloproteases ('zincins'), catalytic domain"/>
    <property type="match status" value="2"/>
</dbReference>
<dbReference type="Pfam" id="PF05649">
    <property type="entry name" value="Peptidase_M13_N"/>
    <property type="match status" value="1"/>
</dbReference>
<keyword evidence="4" id="KW-0479">Metal-binding</keyword>
<evidence type="ECO:0000256" key="2">
    <source>
        <dbReference type="ARBA" id="ARBA00007357"/>
    </source>
</evidence>
<evidence type="ECO:0000313" key="13">
    <source>
        <dbReference type="Proteomes" id="UP000821866"/>
    </source>
</evidence>
<comment type="caution">
    <text evidence="12">The sequence shown here is derived from an EMBL/GenBank/DDBJ whole genome shotgun (WGS) entry which is preliminary data.</text>
</comment>
<feature type="compositionally biased region" description="Basic and acidic residues" evidence="8">
    <location>
        <begin position="1"/>
        <end position="11"/>
    </location>
</feature>
<evidence type="ECO:0000256" key="7">
    <source>
        <dbReference type="ARBA" id="ARBA00023049"/>
    </source>
</evidence>
<keyword evidence="13" id="KW-1185">Reference proteome</keyword>
<dbReference type="Pfam" id="PF01431">
    <property type="entry name" value="Peptidase_M13"/>
    <property type="match status" value="1"/>
</dbReference>
<feature type="domain" description="Peptidase M13 C-terminal" evidence="10">
    <location>
        <begin position="857"/>
        <end position="958"/>
    </location>
</feature>
<dbReference type="Gene3D" id="1.10.1380.10">
    <property type="entry name" value="Neutral endopeptidase , domain2"/>
    <property type="match status" value="1"/>
</dbReference>
<keyword evidence="3" id="KW-0645">Protease</keyword>
<keyword evidence="7" id="KW-0482">Metalloprotease</keyword>
<organism evidence="12 13">
    <name type="scientific">Rhipicephalus microplus</name>
    <name type="common">Cattle tick</name>
    <name type="synonym">Boophilus microplus</name>
    <dbReference type="NCBI Taxonomy" id="6941"/>
    <lineage>
        <taxon>Eukaryota</taxon>
        <taxon>Metazoa</taxon>
        <taxon>Ecdysozoa</taxon>
        <taxon>Arthropoda</taxon>
        <taxon>Chelicerata</taxon>
        <taxon>Arachnida</taxon>
        <taxon>Acari</taxon>
        <taxon>Parasitiformes</taxon>
        <taxon>Ixodida</taxon>
        <taxon>Ixodoidea</taxon>
        <taxon>Ixodidae</taxon>
        <taxon>Rhipicephalinae</taxon>
        <taxon>Rhipicephalus</taxon>
        <taxon>Boophilus</taxon>
    </lineage>
</organism>
<reference evidence="12" key="2">
    <citation type="submission" date="2021-09" db="EMBL/GenBank/DDBJ databases">
        <authorList>
            <person name="Jia N."/>
            <person name="Wang J."/>
            <person name="Shi W."/>
            <person name="Du L."/>
            <person name="Sun Y."/>
            <person name="Zhan W."/>
            <person name="Jiang J."/>
            <person name="Wang Q."/>
            <person name="Zhang B."/>
            <person name="Ji P."/>
            <person name="Sakyi L.B."/>
            <person name="Cui X."/>
            <person name="Yuan T."/>
            <person name="Jiang B."/>
            <person name="Yang W."/>
            <person name="Lam T.T.-Y."/>
            <person name="Chang Q."/>
            <person name="Ding S."/>
            <person name="Wang X."/>
            <person name="Zhu J."/>
            <person name="Ruan X."/>
            <person name="Zhao L."/>
            <person name="Wei J."/>
            <person name="Que T."/>
            <person name="Du C."/>
            <person name="Cheng J."/>
            <person name="Dai P."/>
            <person name="Han X."/>
            <person name="Huang E."/>
            <person name="Gao Y."/>
            <person name="Liu J."/>
            <person name="Shao H."/>
            <person name="Ye R."/>
            <person name="Li L."/>
            <person name="Wei W."/>
            <person name="Wang X."/>
            <person name="Wang C."/>
            <person name="Huo Q."/>
            <person name="Li W."/>
            <person name="Guo W."/>
            <person name="Chen H."/>
            <person name="Chen S."/>
            <person name="Zhou L."/>
            <person name="Zhou L."/>
            <person name="Ni X."/>
            <person name="Tian J."/>
            <person name="Zhou Y."/>
            <person name="Sheng Y."/>
            <person name="Liu T."/>
            <person name="Pan Y."/>
            <person name="Xia L."/>
            <person name="Li J."/>
            <person name="Zhao F."/>
            <person name="Cao W."/>
        </authorList>
    </citation>
    <scope>NUCLEOTIDE SEQUENCE</scope>
    <source>
        <strain evidence="12">Rmic-2018</strain>
        <tissue evidence="12">Larvae</tissue>
    </source>
</reference>
<keyword evidence="6" id="KW-0862">Zinc</keyword>
<keyword evidence="9" id="KW-0812">Transmembrane</keyword>
<comment type="similarity">
    <text evidence="2">Belongs to the peptidase M13 family.</text>
</comment>
<feature type="region of interest" description="Disordered" evidence="8">
    <location>
        <begin position="140"/>
        <end position="166"/>
    </location>
</feature>
<dbReference type="AlphaFoldDB" id="A0A9J6D7W1"/>
<dbReference type="EMBL" id="JABSTU010000011">
    <property type="protein sequence ID" value="KAH8010204.1"/>
    <property type="molecule type" value="Genomic_DNA"/>
</dbReference>
<feature type="compositionally biased region" description="Basic and acidic residues" evidence="8">
    <location>
        <begin position="24"/>
        <end position="37"/>
    </location>
</feature>
<dbReference type="InterPro" id="IPR018497">
    <property type="entry name" value="Peptidase_M13_C"/>
</dbReference>
<accession>A0A9J6D7W1</accession>
<feature type="region of interest" description="Disordered" evidence="8">
    <location>
        <begin position="217"/>
        <end position="237"/>
    </location>
</feature>